<feature type="transmembrane region" description="Helical" evidence="2">
    <location>
        <begin position="83"/>
        <end position="105"/>
    </location>
</feature>
<feature type="transmembrane region" description="Helical" evidence="2">
    <location>
        <begin position="189"/>
        <end position="207"/>
    </location>
</feature>
<feature type="domain" description="EamA" evidence="3">
    <location>
        <begin position="21"/>
        <end position="151"/>
    </location>
</feature>
<evidence type="ECO:0000313" key="4">
    <source>
        <dbReference type="EMBL" id="RFF30349.1"/>
    </source>
</evidence>
<gene>
    <name evidence="4" type="ORF">DZC52_08525</name>
</gene>
<feature type="transmembrane region" description="Helical" evidence="2">
    <location>
        <begin position="49"/>
        <end position="71"/>
    </location>
</feature>
<dbReference type="InterPro" id="IPR037185">
    <property type="entry name" value="EmrE-like"/>
</dbReference>
<dbReference type="EMBL" id="QUZK01000036">
    <property type="protein sequence ID" value="RFF30349.1"/>
    <property type="molecule type" value="Genomic_DNA"/>
</dbReference>
<dbReference type="GO" id="GO:0016020">
    <property type="term" value="C:membrane"/>
    <property type="evidence" value="ECO:0007669"/>
    <property type="project" value="InterPro"/>
</dbReference>
<dbReference type="SUPFAM" id="SSF103481">
    <property type="entry name" value="Multidrug resistance efflux transporter EmrE"/>
    <property type="match status" value="2"/>
</dbReference>
<feature type="transmembrane region" description="Helical" evidence="2">
    <location>
        <begin position="219"/>
        <end position="241"/>
    </location>
</feature>
<dbReference type="InterPro" id="IPR000620">
    <property type="entry name" value="EamA_dom"/>
</dbReference>
<dbReference type="OrthoDB" id="148351at2"/>
<feature type="transmembrane region" description="Helical" evidence="2">
    <location>
        <begin position="158"/>
        <end position="177"/>
    </location>
</feature>
<keyword evidence="5" id="KW-1185">Reference proteome</keyword>
<keyword evidence="2" id="KW-0812">Transmembrane</keyword>
<evidence type="ECO:0000256" key="1">
    <source>
        <dbReference type="SAM" id="MobiDB-lite"/>
    </source>
</evidence>
<feature type="transmembrane region" description="Helical" evidence="2">
    <location>
        <begin position="136"/>
        <end position="152"/>
    </location>
</feature>
<evidence type="ECO:0000256" key="2">
    <source>
        <dbReference type="SAM" id="Phobius"/>
    </source>
</evidence>
<dbReference type="PANTHER" id="PTHR22911">
    <property type="entry name" value="ACYL-MALONYL CONDENSING ENZYME-RELATED"/>
    <property type="match status" value="1"/>
</dbReference>
<proteinExistence type="predicted"/>
<feature type="region of interest" description="Disordered" evidence="1">
    <location>
        <begin position="328"/>
        <end position="352"/>
    </location>
</feature>
<feature type="transmembrane region" description="Helical" evidence="2">
    <location>
        <begin position="111"/>
        <end position="129"/>
    </location>
</feature>
<feature type="transmembrane region" description="Helical" evidence="2">
    <location>
        <begin position="271"/>
        <end position="290"/>
    </location>
</feature>
<keyword evidence="2" id="KW-1133">Transmembrane helix</keyword>
<dbReference type="AlphaFoldDB" id="A0A3E1K8E4"/>
<feature type="domain" description="EamA" evidence="3">
    <location>
        <begin position="161"/>
        <end position="282"/>
    </location>
</feature>
<evidence type="ECO:0000259" key="3">
    <source>
        <dbReference type="Pfam" id="PF00892"/>
    </source>
</evidence>
<accession>A0A3E1K8E4</accession>
<dbReference type="Proteomes" id="UP000260351">
    <property type="component" value="Unassembled WGS sequence"/>
</dbReference>
<feature type="transmembrane region" description="Helical" evidence="2">
    <location>
        <begin position="21"/>
        <end position="43"/>
    </location>
</feature>
<feature type="transmembrane region" description="Helical" evidence="2">
    <location>
        <begin position="248"/>
        <end position="265"/>
    </location>
</feature>
<dbReference type="PANTHER" id="PTHR22911:SF103">
    <property type="entry name" value="BLR2811 PROTEIN"/>
    <property type="match status" value="1"/>
</dbReference>
<comment type="caution">
    <text evidence="4">The sequence shown here is derived from an EMBL/GenBank/DDBJ whole genome shotgun (WGS) entry which is preliminary data.</text>
</comment>
<reference evidence="4 5" key="1">
    <citation type="submission" date="2018-08" db="EMBL/GenBank/DDBJ databases">
        <title>Wenzhouxiangella salilacus sp. nov., a novel bacterium isolated from a saline lake in Xinjiang Province, China.</title>
        <authorList>
            <person name="Han S."/>
        </authorList>
    </citation>
    <scope>NUCLEOTIDE SEQUENCE [LARGE SCALE GENOMIC DNA]</scope>
    <source>
        <strain evidence="4 5">XDB06</strain>
    </source>
</reference>
<evidence type="ECO:0000313" key="5">
    <source>
        <dbReference type="Proteomes" id="UP000260351"/>
    </source>
</evidence>
<name>A0A3E1K8E4_9GAMM</name>
<dbReference type="Pfam" id="PF00892">
    <property type="entry name" value="EamA"/>
    <property type="match status" value="2"/>
</dbReference>
<sequence length="352" mass="37493">MTASNPPYREPKAMSGRTVNSAIFLLVVGNLLAIFSDALIKWASGDLAVFQFVAVRLVFTLLLLVPFLSLVDWKDFWGGSRVHLVRAHVGLGGILCMVVALGALPLATANAIFYAAPVLVMVFGVLLFGERLNKSSLFAVLGGMLGVIIILRPTEMNLAGFTALGLAVALAVNALLVRKLPREQSVVHSLLLNYLFALPAALVLAVIEGAPIDWGSLGAAFGSALFILGYNMTVILAYRHVDANQVTASEYTGIVWAFVIGWLLFAEVPDLWFWVGTTLIVVPLLVQALMSARPAGRRRLATQVGGSRRATDRLSAGGEAIEITAVSRPEGARDRACDESPAPAPAARCSSD</sequence>
<keyword evidence="2" id="KW-0472">Membrane</keyword>
<protein>
    <submittedName>
        <fullName evidence="4">DMT family transporter</fullName>
    </submittedName>
</protein>
<organism evidence="4 5">
    <name type="scientific">Wenzhouxiangella sediminis</name>
    <dbReference type="NCBI Taxonomy" id="1792836"/>
    <lineage>
        <taxon>Bacteria</taxon>
        <taxon>Pseudomonadati</taxon>
        <taxon>Pseudomonadota</taxon>
        <taxon>Gammaproteobacteria</taxon>
        <taxon>Chromatiales</taxon>
        <taxon>Wenzhouxiangellaceae</taxon>
        <taxon>Wenzhouxiangella</taxon>
    </lineage>
</organism>